<evidence type="ECO:0000313" key="2">
    <source>
        <dbReference type="Proteomes" id="UP000018439"/>
    </source>
</evidence>
<dbReference type="Proteomes" id="UP000018439">
    <property type="component" value="Chromosome"/>
</dbReference>
<proteinExistence type="predicted"/>
<organism evidence="1 2">
    <name type="scientific">Bacteroides coprosuis DSM 18011</name>
    <dbReference type="NCBI Taxonomy" id="679937"/>
    <lineage>
        <taxon>Bacteria</taxon>
        <taxon>Pseudomonadati</taxon>
        <taxon>Bacteroidota</taxon>
        <taxon>Bacteroidia</taxon>
        <taxon>Bacteroidales</taxon>
        <taxon>Bacteroidaceae</taxon>
        <taxon>Bacteroides</taxon>
    </lineage>
</organism>
<reference evidence="1 2" key="1">
    <citation type="journal article" date="2011" name="Stand. Genomic Sci.">
        <title>Non-contiguous finished genome sequence of Bacteroides coprosuis type strain (PC139).</title>
        <authorList>
            <person name="Land M."/>
            <person name="Held B."/>
            <person name="Gronow S."/>
            <person name="Abt B."/>
            <person name="Lucas S."/>
            <person name="Del Rio T.G."/>
            <person name="Nolan M."/>
            <person name="Tice H."/>
            <person name="Cheng J.F."/>
            <person name="Pitluck S."/>
            <person name="Liolios K."/>
            <person name="Pagani I."/>
            <person name="Ivanova N."/>
            <person name="Mavromatis K."/>
            <person name="Mikhailova N."/>
            <person name="Pati A."/>
            <person name="Tapia R."/>
            <person name="Han C."/>
            <person name="Goodwin L."/>
            <person name="Chen A."/>
            <person name="Palaniappan K."/>
            <person name="Hauser L."/>
            <person name="Brambilla E.M."/>
            <person name="Rohde M."/>
            <person name="Goker M."/>
            <person name="Detter J.C."/>
            <person name="Woyke T."/>
            <person name="Bristow J."/>
            <person name="Eisen J.A."/>
            <person name="Markowitz V."/>
            <person name="Hugenholtz P."/>
            <person name="Kyrpides N.C."/>
            <person name="Klenk H.P."/>
            <person name="Lapidus A."/>
        </authorList>
    </citation>
    <scope>NUCLEOTIDE SEQUENCE</scope>
    <source>
        <strain evidence="1 2">DSM 18011</strain>
    </source>
</reference>
<dbReference type="OrthoDB" id="1147123at2"/>
<name>F3ZSG9_9BACE</name>
<accession>F3ZSG9</accession>
<evidence type="ECO:0000313" key="1">
    <source>
        <dbReference type="EMBL" id="EGJ72121.1"/>
    </source>
</evidence>
<dbReference type="EMBL" id="CM001167">
    <property type="protein sequence ID" value="EGJ72121.1"/>
    <property type="molecule type" value="Genomic_DNA"/>
</dbReference>
<keyword evidence="2" id="KW-1185">Reference proteome</keyword>
<dbReference type="HOGENOM" id="CLU_1192860_0_0_10"/>
<dbReference type="AlphaFoldDB" id="F3ZSG9"/>
<sequence>MLKNLLLLFIPIWVIAYATRKQLVRYFGDLLTRAKSTEVSIYDYSLGSKGQMKQHINTYFNESGRVIYLEVDDNLSNDFKRVFYSFDRSGVMLHQEVKDRFSTLTKMLVEQDGEGFHYQVYQDGTLLPELYRVQERGRHTYAQQGEQEAYQEERNRYGQPLHILTPCAEGMQVEEYKYKQKREVSYKQINPHQAPILYQYKYEEVDHKGNWTTRICYKEGEPYECQIRRINY</sequence>
<dbReference type="STRING" id="679937.Bcop_1944"/>
<gene>
    <name evidence="1" type="ORF">Bcop_1944</name>
</gene>
<protein>
    <submittedName>
        <fullName evidence="1">Uncharacterized protein</fullName>
    </submittedName>
</protein>